<dbReference type="InterPro" id="IPR025751">
    <property type="entry name" value="RsbRD_N_dom"/>
</dbReference>
<sequence length="405" mass="42905">MVTTESAHSQASARPAPPWFLLQISARRERLVARVVEEIVANEAVYREHRVGAELYEIVEANVTALLAELCGGPESAAPAQWAGRAKAENGISMASLLHAYRLAGLAVLSDIREVTAGTNDTDAVFGAVSELWQILDRYSMLAVDAYREVVDAKERRSGQSSRLHLLALLSGTAHPADSEQLLGLPTPGWYTVLVAALGGSGYDATPDAGITTRGATAVWTFDAGMHTGIVGARTREGLEAALDEIAAHAVTRTGASRPFERLAEAPLGAVEARRAMRCLAPDSRELSRYGDLPLELAISAGPDVAQQLTASVLGGVLALGEAGARPLLATLEAWVAAGGSTADAARLLHCHRNTVLYRMQRITELTGRRLTHPAESAELVVALRALRLQGDTASAEAAPFSSER</sequence>
<gene>
    <name evidence="5" type="ORF">BJ960_003255</name>
</gene>
<keyword evidence="6" id="KW-1185">Reference proteome</keyword>
<evidence type="ECO:0000259" key="2">
    <source>
        <dbReference type="Pfam" id="PF13556"/>
    </source>
</evidence>
<accession>A0A852RP80</accession>
<dbReference type="Gene3D" id="1.10.10.2840">
    <property type="entry name" value="PucR C-terminal helix-turn-helix domain"/>
    <property type="match status" value="1"/>
</dbReference>
<dbReference type="InterPro" id="IPR025736">
    <property type="entry name" value="PucR_C-HTH_dom"/>
</dbReference>
<keyword evidence="5" id="KW-0238">DNA-binding</keyword>
<comment type="caution">
    <text evidence="5">The sequence shown here is derived from an EMBL/GenBank/DDBJ whole genome shotgun (WGS) entry which is preliminary data.</text>
</comment>
<dbReference type="AlphaFoldDB" id="A0A852RP80"/>
<dbReference type="RefSeq" id="WP_185988064.1">
    <property type="nucleotide sequence ID" value="NZ_BAAALZ010000004.1"/>
</dbReference>
<dbReference type="Pfam" id="PF14361">
    <property type="entry name" value="RsbRD_N"/>
    <property type="match status" value="1"/>
</dbReference>
<reference evidence="5 6" key="1">
    <citation type="submission" date="2020-07" db="EMBL/GenBank/DDBJ databases">
        <title>Sequencing the genomes of 1000 actinobacteria strains.</title>
        <authorList>
            <person name="Klenk H.-P."/>
        </authorList>
    </citation>
    <scope>NUCLEOTIDE SEQUENCE [LARGE SCALE GENOMIC DNA]</scope>
    <source>
        <strain evidence="5 6">DSM 17380</strain>
    </source>
</reference>
<dbReference type="PANTHER" id="PTHR33744">
    <property type="entry name" value="CARBOHYDRATE DIACID REGULATOR"/>
    <property type="match status" value="1"/>
</dbReference>
<feature type="domain" description="RsbT co-antagonist protein RsbRD N-terminal" evidence="3">
    <location>
        <begin position="30"/>
        <end position="157"/>
    </location>
</feature>
<organism evidence="5 6">
    <name type="scientific">Leucobacter aridicollis</name>
    <dbReference type="NCBI Taxonomy" id="283878"/>
    <lineage>
        <taxon>Bacteria</taxon>
        <taxon>Bacillati</taxon>
        <taxon>Actinomycetota</taxon>
        <taxon>Actinomycetes</taxon>
        <taxon>Micrococcales</taxon>
        <taxon>Microbacteriaceae</taxon>
        <taxon>Leucobacter</taxon>
    </lineage>
</organism>
<comment type="similarity">
    <text evidence="1">Belongs to the CdaR family.</text>
</comment>
<dbReference type="InterPro" id="IPR042070">
    <property type="entry name" value="PucR_C-HTH_sf"/>
</dbReference>
<dbReference type="InterPro" id="IPR051448">
    <property type="entry name" value="CdaR-like_regulators"/>
</dbReference>
<dbReference type="Pfam" id="PF17853">
    <property type="entry name" value="GGDEF_2"/>
    <property type="match status" value="1"/>
</dbReference>
<name>A0A852RP80_9MICO</name>
<evidence type="ECO:0000313" key="5">
    <source>
        <dbReference type="EMBL" id="NYD28452.1"/>
    </source>
</evidence>
<evidence type="ECO:0000256" key="1">
    <source>
        <dbReference type="ARBA" id="ARBA00006754"/>
    </source>
</evidence>
<feature type="domain" description="CdaR GGDEF-like" evidence="4">
    <location>
        <begin position="180"/>
        <end position="278"/>
    </location>
</feature>
<evidence type="ECO:0000313" key="6">
    <source>
        <dbReference type="Proteomes" id="UP000586095"/>
    </source>
</evidence>
<dbReference type="GO" id="GO:0003677">
    <property type="term" value="F:DNA binding"/>
    <property type="evidence" value="ECO:0007669"/>
    <property type="project" value="UniProtKB-KW"/>
</dbReference>
<dbReference type="PANTHER" id="PTHR33744:SF1">
    <property type="entry name" value="DNA-BINDING TRANSCRIPTIONAL ACTIVATOR ADER"/>
    <property type="match status" value="1"/>
</dbReference>
<dbReference type="EMBL" id="JACCBD010000001">
    <property type="protein sequence ID" value="NYD28452.1"/>
    <property type="molecule type" value="Genomic_DNA"/>
</dbReference>
<dbReference type="Proteomes" id="UP000586095">
    <property type="component" value="Unassembled WGS sequence"/>
</dbReference>
<feature type="domain" description="PucR C-terminal helix-turn-helix" evidence="2">
    <location>
        <begin position="328"/>
        <end position="386"/>
    </location>
</feature>
<evidence type="ECO:0000259" key="3">
    <source>
        <dbReference type="Pfam" id="PF14361"/>
    </source>
</evidence>
<evidence type="ECO:0000259" key="4">
    <source>
        <dbReference type="Pfam" id="PF17853"/>
    </source>
</evidence>
<dbReference type="InterPro" id="IPR041522">
    <property type="entry name" value="CdaR_GGDEF"/>
</dbReference>
<dbReference type="Pfam" id="PF13556">
    <property type="entry name" value="HTH_30"/>
    <property type="match status" value="1"/>
</dbReference>
<proteinExistence type="inferred from homology"/>
<protein>
    <submittedName>
        <fullName evidence="5">DNA-binding PucR family transcriptional regulator</fullName>
    </submittedName>
</protein>